<feature type="coiled-coil region" evidence="1">
    <location>
        <begin position="163"/>
        <end position="190"/>
    </location>
</feature>
<evidence type="ECO:0000313" key="3">
    <source>
        <dbReference type="EMBL" id="KAG5418982.1"/>
    </source>
</evidence>
<dbReference type="GeneID" id="93652330"/>
<evidence type="ECO:0000313" key="4">
    <source>
        <dbReference type="Proteomes" id="UP000669133"/>
    </source>
</evidence>
<evidence type="ECO:0000256" key="2">
    <source>
        <dbReference type="SAM" id="MobiDB-lite"/>
    </source>
</evidence>
<protein>
    <submittedName>
        <fullName evidence="3">TDA11</fullName>
    </submittedName>
</protein>
<dbReference type="AlphaFoldDB" id="A0A8H7ZHZ0"/>
<feature type="compositionally biased region" description="Basic and acidic residues" evidence="2">
    <location>
        <begin position="1"/>
        <end position="10"/>
    </location>
</feature>
<dbReference type="EMBL" id="JAEOAQ010000004">
    <property type="protein sequence ID" value="KAG5418982.1"/>
    <property type="molecule type" value="Genomic_DNA"/>
</dbReference>
<accession>A0A8H7ZHZ0</accession>
<feature type="region of interest" description="Disordered" evidence="2">
    <location>
        <begin position="201"/>
        <end position="252"/>
    </location>
</feature>
<feature type="compositionally biased region" description="Basic and acidic residues" evidence="2">
    <location>
        <begin position="284"/>
        <end position="300"/>
    </location>
</feature>
<reference evidence="3 4" key="1">
    <citation type="submission" date="2020-12" db="EMBL/GenBank/DDBJ databases">
        <title>Effect of drift, selection, and recombination on the evolution of hybrid genomes in Candida yeast pathogens.</title>
        <authorList>
            <person name="Mixao V."/>
            <person name="Ksiezopolska E."/>
            <person name="Saus E."/>
            <person name="Boekhout T."/>
            <person name="Gacser A."/>
            <person name="Gabaldon T."/>
        </authorList>
    </citation>
    <scope>NUCLEOTIDE SEQUENCE [LARGE SCALE GENOMIC DNA]</scope>
    <source>
        <strain evidence="3 4">BP57</strain>
    </source>
</reference>
<dbReference type="OrthoDB" id="4036304at2759"/>
<keyword evidence="4" id="KW-1185">Reference proteome</keyword>
<organism evidence="3 4">
    <name type="scientific">Candida metapsilosis</name>
    <dbReference type="NCBI Taxonomy" id="273372"/>
    <lineage>
        <taxon>Eukaryota</taxon>
        <taxon>Fungi</taxon>
        <taxon>Dikarya</taxon>
        <taxon>Ascomycota</taxon>
        <taxon>Saccharomycotina</taxon>
        <taxon>Pichiomycetes</taxon>
        <taxon>Debaryomycetaceae</taxon>
        <taxon>Candida/Lodderomyces clade</taxon>
        <taxon>Candida</taxon>
    </lineage>
</organism>
<gene>
    <name evidence="3" type="ORF">I9W82_003701</name>
</gene>
<feature type="region of interest" description="Disordered" evidence="2">
    <location>
        <begin position="284"/>
        <end position="355"/>
    </location>
</feature>
<feature type="region of interest" description="Disordered" evidence="2">
    <location>
        <begin position="1"/>
        <end position="139"/>
    </location>
</feature>
<dbReference type="Proteomes" id="UP000669133">
    <property type="component" value="Unassembled WGS sequence"/>
</dbReference>
<feature type="compositionally biased region" description="Polar residues" evidence="2">
    <location>
        <begin position="122"/>
        <end position="132"/>
    </location>
</feature>
<feature type="compositionally biased region" description="Basic and acidic residues" evidence="2">
    <location>
        <begin position="17"/>
        <end position="33"/>
    </location>
</feature>
<dbReference type="RefSeq" id="XP_067548098.1">
    <property type="nucleotide sequence ID" value="XM_067692695.1"/>
</dbReference>
<sequence length="409" mass="46701">MTIERTHDTYQDTANGRIKDRTPSPTERVDSHRRSLSKSETPVQFKMRQFSASPGTRSDSEQKPTPKSRGLNVFAVSPLGARNMQRTQSNESNTSQTSASTRRRSSMMSNTQLPLLPESEADSNTSRSSPTPNYDIPLPSNEQLLQMSIDEQLRILALKEMAIVQRKEQIQNLHKKLRSEEGELRKLREVVQKSLYQEISGAASNTANKSNRQRTNSNPRDQAIESIKAKRRSSSGATQQLELSPVEDNKRSSKIWSGLTKPLNMLQQFDTMLQNEFEKSLVLDKERQQQQEQQTRHPEQHMQQPHLQRQRTRDQNRVSYQSRSSEDSMNSNIAITSPLQSGTSQTLSEYRNNQDRQSDDMIHTVSASIWSFVNDVKENVLASLNEEDTNGSNDFGVDDQIIDLSMYKR</sequence>
<keyword evidence="1" id="KW-0175">Coiled coil</keyword>
<feature type="compositionally biased region" description="Polar residues" evidence="2">
    <location>
        <begin position="201"/>
        <end position="220"/>
    </location>
</feature>
<feature type="compositionally biased region" description="Low complexity" evidence="2">
    <location>
        <begin position="87"/>
        <end position="112"/>
    </location>
</feature>
<evidence type="ECO:0000256" key="1">
    <source>
        <dbReference type="SAM" id="Coils"/>
    </source>
</evidence>
<feature type="compositionally biased region" description="Polar residues" evidence="2">
    <location>
        <begin position="317"/>
        <end position="351"/>
    </location>
</feature>
<comment type="caution">
    <text evidence="3">The sequence shown here is derived from an EMBL/GenBank/DDBJ whole genome shotgun (WGS) entry which is preliminary data.</text>
</comment>
<name>A0A8H7ZHZ0_9ASCO</name>
<proteinExistence type="predicted"/>